<dbReference type="EMBL" id="LN856867">
    <property type="protein sequence ID" value="CDP93215.1"/>
    <property type="molecule type" value="Genomic_DNA"/>
</dbReference>
<evidence type="ECO:0000313" key="1">
    <source>
        <dbReference type="EMBL" id="CDP93215.1"/>
    </source>
</evidence>
<dbReference type="AlphaFoldDB" id="A0A1I9G0S6"/>
<proteinExistence type="predicted"/>
<accession>A0A1I9G0S6</accession>
<reference evidence="1" key="1">
    <citation type="journal article" date="2007" name="Science">
        <title>Draft genome of the filarial nematode parasite Brugia malayi.</title>
        <authorList>
            <person name="Ghedin E."/>
            <person name="Wang S."/>
            <person name="Spiro D."/>
            <person name="Caler E."/>
            <person name="Zhao Q."/>
            <person name="Crabtree J."/>
            <person name="Allen J.E."/>
            <person name="Delcher A.L."/>
            <person name="Guiliano D.B."/>
            <person name="Miranda-Saavedra D."/>
            <person name="Angiuoli S.V."/>
            <person name="Creasy T."/>
            <person name="Amedeo P."/>
            <person name="Haas B."/>
            <person name="El-Sayed N.M."/>
            <person name="Wortman J.R."/>
            <person name="Feldblyum T."/>
            <person name="Tallon L."/>
            <person name="Schatz M."/>
            <person name="Shumway M."/>
            <person name="Koo H."/>
            <person name="Salzberg S.L."/>
            <person name="Schobel S."/>
            <person name="Pertea M."/>
            <person name="Pop M."/>
            <person name="White O."/>
            <person name="Barton G.J."/>
            <person name="Carlow C.K."/>
            <person name="Crawford M.J."/>
            <person name="Daub J."/>
            <person name="Dimmic M.W."/>
            <person name="Estes C.F."/>
            <person name="Foster J.M."/>
            <person name="Ganatra M."/>
            <person name="Gregory W.F."/>
            <person name="Johnson N.M."/>
            <person name="Jin J."/>
            <person name="Komuniecki R."/>
            <person name="Korf I."/>
            <person name="Kumar S."/>
            <person name="Laney S."/>
            <person name="Li B.W."/>
            <person name="Li W."/>
            <person name="Lindblom T.H."/>
            <person name="Lustigman S."/>
            <person name="Ma D."/>
            <person name="Maina C.V."/>
            <person name="Martin D.M."/>
            <person name="McCarter J.P."/>
            <person name="McReynolds L."/>
            <person name="Mitreva M."/>
            <person name="Nutman T.B."/>
            <person name="Parkinson J."/>
            <person name="Peregrin-Alvarez J.M."/>
            <person name="Poole C."/>
            <person name="Ren Q."/>
            <person name="Saunders L."/>
            <person name="Sluder A.E."/>
            <person name="Smith K."/>
            <person name="Stanke M."/>
            <person name="Unnasch T.R."/>
            <person name="Ware J."/>
            <person name="Wei A.D."/>
            <person name="Weil G."/>
            <person name="Williams D.J."/>
            <person name="Zhang Y."/>
            <person name="Williams S.A."/>
            <person name="Fraser-Liggett C."/>
            <person name="Slatko B."/>
            <person name="Blaxter M.L."/>
            <person name="Scott A.L."/>
        </authorList>
    </citation>
    <scope>NUCLEOTIDE SEQUENCE</scope>
    <source>
        <strain evidence="1">FR3</strain>
    </source>
</reference>
<name>A0A1I9G0S6_BRUMA</name>
<protein>
    <submittedName>
        <fullName evidence="1">Bm13405</fullName>
    </submittedName>
</protein>
<organism evidence="1">
    <name type="scientific">Brugia malayi</name>
    <name type="common">Filarial nematode worm</name>
    <dbReference type="NCBI Taxonomy" id="6279"/>
    <lineage>
        <taxon>Eukaryota</taxon>
        <taxon>Metazoa</taxon>
        <taxon>Ecdysozoa</taxon>
        <taxon>Nematoda</taxon>
        <taxon>Chromadorea</taxon>
        <taxon>Rhabditida</taxon>
        <taxon>Spirurina</taxon>
        <taxon>Spiruromorpha</taxon>
        <taxon>Filarioidea</taxon>
        <taxon>Onchocercidae</taxon>
        <taxon>Brugia</taxon>
    </lineage>
</organism>
<sequence>MNDVITSNSSGTILQREKSTLKINFLILFNPFLNLTDTFMNETIIHYQN</sequence>
<reference evidence="1" key="2">
    <citation type="submission" date="2012-12" db="EMBL/GenBank/DDBJ databases">
        <authorList>
            <consortium name="WormBase Consortium"/>
            <person name="Ghedin E."/>
            <person name="Paulini M."/>
        </authorList>
    </citation>
    <scope>NUCLEOTIDE SEQUENCE</scope>
    <source>
        <strain evidence="1">FR3</strain>
    </source>
</reference>
<gene>
    <name evidence="1" type="primary">Bm13405</name>
    <name evidence="1" type="ORF">BM_Bm13405</name>
</gene>